<accession>A0AAE0DTY0</accession>
<name>A0AAE0DTY0_9ROSI</name>
<evidence type="ECO:0000313" key="1">
    <source>
        <dbReference type="EMBL" id="KAK3188543.1"/>
    </source>
</evidence>
<dbReference type="PANTHER" id="PTHR31973">
    <property type="entry name" value="POLYPROTEIN, PUTATIVE-RELATED"/>
    <property type="match status" value="1"/>
</dbReference>
<dbReference type="Proteomes" id="UP001281410">
    <property type="component" value="Unassembled WGS sequence"/>
</dbReference>
<gene>
    <name evidence="1" type="ORF">Dsin_028104</name>
</gene>
<proteinExistence type="predicted"/>
<evidence type="ECO:0000313" key="2">
    <source>
        <dbReference type="Proteomes" id="UP001281410"/>
    </source>
</evidence>
<comment type="caution">
    <text evidence="1">The sequence shown here is derived from an EMBL/GenBank/DDBJ whole genome shotgun (WGS) entry which is preliminary data.</text>
</comment>
<keyword evidence="2" id="KW-1185">Reference proteome</keyword>
<dbReference type="AlphaFoldDB" id="A0AAE0DTY0"/>
<protein>
    <submittedName>
        <fullName evidence="1">Uncharacterized protein</fullName>
    </submittedName>
</protein>
<dbReference type="PANTHER" id="PTHR31973:SF199">
    <property type="entry name" value="SWIM-TYPE DOMAIN-CONTAINING PROTEIN"/>
    <property type="match status" value="1"/>
</dbReference>
<dbReference type="EMBL" id="JANJYJ010000009">
    <property type="protein sequence ID" value="KAK3188543.1"/>
    <property type="molecule type" value="Genomic_DNA"/>
</dbReference>
<reference evidence="1" key="1">
    <citation type="journal article" date="2023" name="Plant J.">
        <title>Genome sequences and population genomics provide insights into the demographic history, inbreeding, and mutation load of two 'living fossil' tree species of Dipteronia.</title>
        <authorList>
            <person name="Feng Y."/>
            <person name="Comes H.P."/>
            <person name="Chen J."/>
            <person name="Zhu S."/>
            <person name="Lu R."/>
            <person name="Zhang X."/>
            <person name="Li P."/>
            <person name="Qiu J."/>
            <person name="Olsen K.M."/>
            <person name="Qiu Y."/>
        </authorList>
    </citation>
    <scope>NUCLEOTIDE SEQUENCE</scope>
    <source>
        <strain evidence="1">NBL</strain>
    </source>
</reference>
<sequence length="248" mass="28371">MNLYSSVVKKCDKEAGGENPMFQRLYICLSALKKGWKERCKPISGLDGCFIKGFHTEQLLTIVRVDPNNQMYPVAYSLVEFKQCMERMKTESAAAHRWLLGKELMHWSRAFFKGTAMCGMLCNNMCESFNRAILNARDKPLITLMEMIRNYLMKRLVRKRTEVEKWHYDIGPKVFKFVGKLKVESRICHSDYSGNSNFKCSKCRQQGHNITTCDRRAATESIWENAYGTKSVVGTESVGGNAAETEAT</sequence>
<organism evidence="1 2">
    <name type="scientific">Dipteronia sinensis</name>
    <dbReference type="NCBI Taxonomy" id="43782"/>
    <lineage>
        <taxon>Eukaryota</taxon>
        <taxon>Viridiplantae</taxon>
        <taxon>Streptophyta</taxon>
        <taxon>Embryophyta</taxon>
        <taxon>Tracheophyta</taxon>
        <taxon>Spermatophyta</taxon>
        <taxon>Magnoliopsida</taxon>
        <taxon>eudicotyledons</taxon>
        <taxon>Gunneridae</taxon>
        <taxon>Pentapetalae</taxon>
        <taxon>rosids</taxon>
        <taxon>malvids</taxon>
        <taxon>Sapindales</taxon>
        <taxon>Sapindaceae</taxon>
        <taxon>Hippocastanoideae</taxon>
        <taxon>Acereae</taxon>
        <taxon>Dipteronia</taxon>
    </lineage>
</organism>